<sequence>MDSQRHGVLLDTARLYEALGGSWQYRAAPNGPRRLAGMVDSSHRLVAKAAQVSVERDAAALGAYQSPIQYREHRSFIKDMQSRMSAAA</sequence>
<comment type="caution">
    <text evidence="1">The sequence shown here is derived from an EMBL/GenBank/DDBJ whole genome shotgun (WGS) entry which is preliminary data.</text>
</comment>
<dbReference type="Proteomes" id="UP001629392">
    <property type="component" value="Unassembled WGS sequence"/>
</dbReference>
<keyword evidence="2" id="KW-1185">Reference proteome</keyword>
<organism evidence="1 2">
    <name type="scientific">Paraburkholderia strydomiana</name>
    <dbReference type="NCBI Taxonomy" id="1245417"/>
    <lineage>
        <taxon>Bacteria</taxon>
        <taxon>Pseudomonadati</taxon>
        <taxon>Pseudomonadota</taxon>
        <taxon>Betaproteobacteria</taxon>
        <taxon>Burkholderiales</taxon>
        <taxon>Burkholderiaceae</taxon>
        <taxon>Paraburkholderia</taxon>
    </lineage>
</organism>
<name>A0ABW9EGR6_9BURK</name>
<proteinExistence type="predicted"/>
<dbReference type="EMBL" id="JAQQCL010000013">
    <property type="protein sequence ID" value="MFM0718229.1"/>
    <property type="molecule type" value="Genomic_DNA"/>
</dbReference>
<gene>
    <name evidence="1" type="ORF">PQQ73_18010</name>
</gene>
<dbReference type="RefSeq" id="WP_408154079.1">
    <property type="nucleotide sequence ID" value="NZ_JAQQCL010000013.1"/>
</dbReference>
<reference evidence="1 2" key="1">
    <citation type="journal article" date="2024" name="Chem. Sci.">
        <title>Discovery of megapolipeptins by genome mining of a Burkholderiales bacteria collection.</title>
        <authorList>
            <person name="Paulo B.S."/>
            <person name="Recchia M.J.J."/>
            <person name="Lee S."/>
            <person name="Fergusson C.H."/>
            <person name="Romanowski S.B."/>
            <person name="Hernandez A."/>
            <person name="Krull N."/>
            <person name="Liu D.Y."/>
            <person name="Cavanagh H."/>
            <person name="Bos A."/>
            <person name="Gray C.A."/>
            <person name="Murphy B.T."/>
            <person name="Linington R.G."/>
            <person name="Eustaquio A.S."/>
        </authorList>
    </citation>
    <scope>NUCLEOTIDE SEQUENCE [LARGE SCALE GENOMIC DNA]</scope>
    <source>
        <strain evidence="1 2">RL17-350-BIC-E</strain>
    </source>
</reference>
<protein>
    <submittedName>
        <fullName evidence="1">Uncharacterized protein</fullName>
    </submittedName>
</protein>
<evidence type="ECO:0000313" key="2">
    <source>
        <dbReference type="Proteomes" id="UP001629392"/>
    </source>
</evidence>
<evidence type="ECO:0000313" key="1">
    <source>
        <dbReference type="EMBL" id="MFM0718229.1"/>
    </source>
</evidence>
<accession>A0ABW9EGR6</accession>